<dbReference type="InterPro" id="IPR000595">
    <property type="entry name" value="cNMP-bd_dom"/>
</dbReference>
<dbReference type="GO" id="GO:0005952">
    <property type="term" value="C:cAMP-dependent protein kinase complex"/>
    <property type="evidence" value="ECO:0007669"/>
    <property type="project" value="InterPro"/>
</dbReference>
<dbReference type="Gene3D" id="2.60.120.10">
    <property type="entry name" value="Jelly Rolls"/>
    <property type="match status" value="1"/>
</dbReference>
<dbReference type="SMART" id="SM00100">
    <property type="entry name" value="cNMP"/>
    <property type="match status" value="1"/>
</dbReference>
<sequence length="157" mass="16904">MTLLKSEMDLLRSVPIFAGIEPSRLKLIAFTADSIAYRAGQALVRQGQPGDAAYVLVEGKAEVSVETESGDYVVATLGPGDVVGEISILCDTPRTATVTASTDVSALRVRKDSFLQLLRQFPEIAAEVMRSLAERLTHTNEELVRARNLAASRDGEA</sequence>
<comment type="caution">
    <text evidence="2">The sequence shown here is derived from an EMBL/GenBank/DDBJ whole genome shotgun (WGS) entry which is preliminary data.</text>
</comment>
<dbReference type="GO" id="GO:0005829">
    <property type="term" value="C:cytosol"/>
    <property type="evidence" value="ECO:0007669"/>
    <property type="project" value="TreeGrafter"/>
</dbReference>
<evidence type="ECO:0000313" key="2">
    <source>
        <dbReference type="EMBL" id="KKN89088.1"/>
    </source>
</evidence>
<dbReference type="SUPFAM" id="SSF51206">
    <property type="entry name" value="cAMP-binding domain-like"/>
    <property type="match status" value="1"/>
</dbReference>
<dbReference type="PROSITE" id="PS50042">
    <property type="entry name" value="CNMP_BINDING_3"/>
    <property type="match status" value="1"/>
</dbReference>
<dbReference type="PANTHER" id="PTHR11635">
    <property type="entry name" value="CAMP-DEPENDENT PROTEIN KINASE REGULATORY CHAIN"/>
    <property type="match status" value="1"/>
</dbReference>
<gene>
    <name evidence="2" type="ORF">LCGC14_0242810</name>
</gene>
<dbReference type="PROSITE" id="PS00889">
    <property type="entry name" value="CNMP_BINDING_2"/>
    <property type="match status" value="1"/>
</dbReference>
<dbReference type="AlphaFoldDB" id="A0A0F9XBM4"/>
<dbReference type="Pfam" id="PF00027">
    <property type="entry name" value="cNMP_binding"/>
    <property type="match status" value="1"/>
</dbReference>
<reference evidence="2" key="1">
    <citation type="journal article" date="2015" name="Nature">
        <title>Complex archaea that bridge the gap between prokaryotes and eukaryotes.</title>
        <authorList>
            <person name="Spang A."/>
            <person name="Saw J.H."/>
            <person name="Jorgensen S.L."/>
            <person name="Zaremba-Niedzwiedzka K."/>
            <person name="Martijn J."/>
            <person name="Lind A.E."/>
            <person name="van Eijk R."/>
            <person name="Schleper C."/>
            <person name="Guy L."/>
            <person name="Ettema T.J."/>
        </authorList>
    </citation>
    <scope>NUCLEOTIDE SEQUENCE</scope>
</reference>
<organism evidence="2">
    <name type="scientific">marine sediment metagenome</name>
    <dbReference type="NCBI Taxonomy" id="412755"/>
    <lineage>
        <taxon>unclassified sequences</taxon>
        <taxon>metagenomes</taxon>
        <taxon>ecological metagenomes</taxon>
    </lineage>
</organism>
<dbReference type="CDD" id="cd00038">
    <property type="entry name" value="CAP_ED"/>
    <property type="match status" value="1"/>
</dbReference>
<dbReference type="InterPro" id="IPR014710">
    <property type="entry name" value="RmlC-like_jellyroll"/>
</dbReference>
<protein>
    <recommendedName>
        <fullName evidence="1">Cyclic nucleotide-binding domain-containing protein</fullName>
    </recommendedName>
</protein>
<dbReference type="PANTHER" id="PTHR11635:SF152">
    <property type="entry name" value="CAMP-DEPENDENT PROTEIN KINASE TYPE I REGULATORY SUBUNIT-RELATED"/>
    <property type="match status" value="1"/>
</dbReference>
<accession>A0A0F9XBM4</accession>
<evidence type="ECO:0000259" key="1">
    <source>
        <dbReference type="PROSITE" id="PS50042"/>
    </source>
</evidence>
<dbReference type="EMBL" id="LAZR01000123">
    <property type="protein sequence ID" value="KKN89088.1"/>
    <property type="molecule type" value="Genomic_DNA"/>
</dbReference>
<dbReference type="PRINTS" id="PR00103">
    <property type="entry name" value="CAMPKINASE"/>
</dbReference>
<dbReference type="InterPro" id="IPR050503">
    <property type="entry name" value="cAMP-dep_PK_reg_su-like"/>
</dbReference>
<name>A0A0F9XBM4_9ZZZZ</name>
<dbReference type="InterPro" id="IPR018490">
    <property type="entry name" value="cNMP-bd_dom_sf"/>
</dbReference>
<feature type="domain" description="Cyclic nucleotide-binding" evidence="1">
    <location>
        <begin position="16"/>
        <end position="135"/>
    </location>
</feature>
<proteinExistence type="predicted"/>
<dbReference type="InterPro" id="IPR018488">
    <property type="entry name" value="cNMP-bd_CS"/>
</dbReference>